<dbReference type="AlphaFoldDB" id="A0A9C6DQD5"/>
<reference evidence="4" key="1">
    <citation type="submission" date="2025-08" db="UniProtKB">
        <authorList>
            <consortium name="RefSeq"/>
        </authorList>
    </citation>
    <scope>IDENTIFICATION</scope>
    <source>
        <tissue evidence="4">Whole body pupa</tissue>
    </source>
</reference>
<evidence type="ECO:0000256" key="1">
    <source>
        <dbReference type="SAM" id="MobiDB-lite"/>
    </source>
</evidence>
<feature type="compositionally biased region" description="Acidic residues" evidence="1">
    <location>
        <begin position="287"/>
        <end position="301"/>
    </location>
</feature>
<feature type="transmembrane region" description="Helical" evidence="2">
    <location>
        <begin position="12"/>
        <end position="31"/>
    </location>
</feature>
<keyword evidence="2" id="KW-0812">Transmembrane</keyword>
<gene>
    <name evidence="4" type="primary">LOC119636234</name>
</gene>
<dbReference type="PROSITE" id="PS51257">
    <property type="entry name" value="PROKAR_LIPOPROTEIN"/>
    <property type="match status" value="1"/>
</dbReference>
<proteinExistence type="predicted"/>
<feature type="compositionally biased region" description="Acidic residues" evidence="1">
    <location>
        <begin position="733"/>
        <end position="744"/>
    </location>
</feature>
<protein>
    <submittedName>
        <fullName evidence="4">Uncharacterized protein</fullName>
    </submittedName>
</protein>
<sequence>MDGVVRLAPGFIALKVIALFIAIGISCFCSASHEAGMLKRFEMAFAVNAVKRKLWQNENISEDSTDNKKQKRKKGEKKKTKEKVKAKIFKKPRMHFKWKRTNMENFQKIICIWLCCVYCMFGRTQLMTAPTVAAAAAVPYEYFDDHDSLLYDLDSEQIQAKYDTRLLSEQLLKTERQHKHHHKKRFNIDADVMSDGDDDSRMVEFNQQHDDAIIDMNAKANVPQVNALKQLKSSTLAGKSSTRQTSNMENDNTNDDDDNDDNDDDDDDERLGDVADVGIDDKNNNDNDNDDDGNDDDDNDDLEPHERAASCYTGGERYTHGQKVPRSDSCEVCLCMDGEIFCWWEKCDKKRIKSAIVSTDYMPTPYGDTSTIATFGIKGGKDSKEHELSTAKTIIKPVKKPIMSNHLKYDNDDLTEIIEMKQELNKAYKNQLIKQEKMHVKQEPKMKHNHDSQSHTQLKPIIKNKKTESMQHQEQQQEQQQQQQQEQEQQQPEHWKSFMNKHDRHSPGSSKILNFPENLPSVLYYDYKTEEHQHHQHLHHQQHIKHQQLLKQKKQQQKQLIQQQNEQHLSHISRLDAFNQNIFPTYKNIQQQVKTTTANANVNGYENAYSEIATEIDSDILPEPPMKKAKFYKTTPATAAAAAAATTSQNYSSSFPYDKQDEQKMDDTLTLTALNEQKTQPQSTGSLDFNRIKINSNKDSMHETVSRDELHDDVVDVEDEQLNDSINGRNDAEDGDSNDSMNDEDDAFHRWLTSTETYAKYNRNYDNIDMGIVTNSNKVATTTTKTLITTSDTSLPLRTVSNVATALKTAQDRNNEIRNATNNHRANTDNSNNNNNNNFTPYSNPYNMVMDFNDIIDRENSGVDEDSSGAENDAVDMSNIDITLTTATMLENNERLQTQWQGQSQTPLQSLEKQITPTTKHLFSQQSHLIVNMNANNSNCSNSGNTLLTAALNQVNISTALTKNRTAAGYVDSASNRNKNTYSTHALIATNFTLPALPDSTTPQMASTAAITTTLNPERQCNVMGTLYKIGDILPQDTGNCLQCICIDGSTTDDTPRVTCSPHNCPPLVLPDLFDATGY</sequence>
<feature type="region of interest" description="Disordered" evidence="1">
    <location>
        <begin position="531"/>
        <end position="559"/>
    </location>
</feature>
<feature type="region of interest" description="Disordered" evidence="1">
    <location>
        <begin position="820"/>
        <end position="839"/>
    </location>
</feature>
<feature type="compositionally biased region" description="Polar residues" evidence="1">
    <location>
        <begin position="232"/>
        <end position="249"/>
    </location>
</feature>
<feature type="compositionally biased region" description="Basic and acidic residues" evidence="1">
    <location>
        <begin position="438"/>
        <end position="453"/>
    </location>
</feature>
<feature type="region of interest" description="Disordered" evidence="1">
    <location>
        <begin position="232"/>
        <end position="309"/>
    </location>
</feature>
<keyword evidence="2" id="KW-0472">Membrane</keyword>
<feature type="compositionally biased region" description="Acidic residues" evidence="1">
    <location>
        <begin position="252"/>
        <end position="270"/>
    </location>
</feature>
<feature type="compositionally biased region" description="Low complexity" evidence="1">
    <location>
        <begin position="473"/>
        <end position="490"/>
    </location>
</feature>
<dbReference type="GeneID" id="119636234"/>
<dbReference type="KEGG" id="gfs:119636234"/>
<evidence type="ECO:0000256" key="2">
    <source>
        <dbReference type="SAM" id="Phobius"/>
    </source>
</evidence>
<feature type="region of interest" description="Disordered" evidence="1">
    <location>
        <begin position="438"/>
        <end position="457"/>
    </location>
</feature>
<feature type="compositionally biased region" description="Basic residues" evidence="1">
    <location>
        <begin position="69"/>
        <end position="82"/>
    </location>
</feature>
<dbReference type="RefSeq" id="XP_037887420.1">
    <property type="nucleotide sequence ID" value="XM_038031492.1"/>
</dbReference>
<keyword evidence="3" id="KW-1185">Reference proteome</keyword>
<name>A0A9C6DQD5_9MUSC</name>
<feature type="region of interest" description="Disordered" evidence="1">
    <location>
        <begin position="466"/>
        <end position="494"/>
    </location>
</feature>
<dbReference type="Proteomes" id="UP000092443">
    <property type="component" value="Unplaced"/>
</dbReference>
<accession>A0A9C6DQD5</accession>
<evidence type="ECO:0000313" key="4">
    <source>
        <dbReference type="RefSeq" id="XP_037887420.1"/>
    </source>
</evidence>
<keyword evidence="2" id="KW-1133">Transmembrane helix</keyword>
<feature type="transmembrane region" description="Helical" evidence="2">
    <location>
        <begin position="106"/>
        <end position="123"/>
    </location>
</feature>
<organism evidence="3 4">
    <name type="scientific">Glossina fuscipes</name>
    <dbReference type="NCBI Taxonomy" id="7396"/>
    <lineage>
        <taxon>Eukaryota</taxon>
        <taxon>Metazoa</taxon>
        <taxon>Ecdysozoa</taxon>
        <taxon>Arthropoda</taxon>
        <taxon>Hexapoda</taxon>
        <taxon>Insecta</taxon>
        <taxon>Pterygota</taxon>
        <taxon>Neoptera</taxon>
        <taxon>Endopterygota</taxon>
        <taxon>Diptera</taxon>
        <taxon>Brachycera</taxon>
        <taxon>Muscomorpha</taxon>
        <taxon>Hippoboscoidea</taxon>
        <taxon>Glossinidae</taxon>
        <taxon>Glossina</taxon>
    </lineage>
</organism>
<feature type="region of interest" description="Disordered" evidence="1">
    <location>
        <begin position="720"/>
        <end position="744"/>
    </location>
</feature>
<feature type="compositionally biased region" description="Basic residues" evidence="1">
    <location>
        <begin position="534"/>
        <end position="556"/>
    </location>
</feature>
<feature type="compositionally biased region" description="Low complexity" evidence="1">
    <location>
        <begin position="822"/>
        <end position="839"/>
    </location>
</feature>
<feature type="region of interest" description="Disordered" evidence="1">
    <location>
        <begin position="61"/>
        <end position="82"/>
    </location>
</feature>
<dbReference type="SUPFAM" id="SSF57603">
    <property type="entry name" value="FnI-like domain"/>
    <property type="match status" value="2"/>
</dbReference>
<evidence type="ECO:0000313" key="3">
    <source>
        <dbReference type="Proteomes" id="UP000092443"/>
    </source>
</evidence>